<keyword evidence="27" id="KW-1185">Reference proteome</keyword>
<evidence type="ECO:0000313" key="26">
    <source>
        <dbReference type="Ensembl" id="ENSGMOP00000008674.2"/>
    </source>
</evidence>
<keyword evidence="7" id="KW-0245">EGF-like domain</keyword>
<comment type="similarity">
    <text evidence="3">Belongs to the complement C6/C7/C8/C9 family.</text>
</comment>
<dbReference type="Proteomes" id="UP000694546">
    <property type="component" value="Chromosome 4"/>
</dbReference>
<dbReference type="PROSITE" id="PS50092">
    <property type="entry name" value="TSP1"/>
    <property type="match status" value="1"/>
</dbReference>
<evidence type="ECO:0000256" key="20">
    <source>
        <dbReference type="ARBA" id="ARBA00093294"/>
    </source>
</evidence>
<reference evidence="26" key="1">
    <citation type="submission" date="2025-08" db="UniProtKB">
        <authorList>
            <consortium name="Ensembl"/>
        </authorList>
    </citation>
    <scope>IDENTIFICATION</scope>
</reference>
<dbReference type="PROSITE" id="PS51412">
    <property type="entry name" value="MACPF_2"/>
    <property type="match status" value="1"/>
</dbReference>
<evidence type="ECO:0000256" key="8">
    <source>
        <dbReference type="ARBA" id="ARBA00022537"/>
    </source>
</evidence>
<dbReference type="InterPro" id="IPR000884">
    <property type="entry name" value="TSP1_rpt"/>
</dbReference>
<reference evidence="26" key="2">
    <citation type="submission" date="2025-09" db="UniProtKB">
        <authorList>
            <consortium name="Ensembl"/>
        </authorList>
    </citation>
    <scope>IDENTIFICATION</scope>
</reference>
<evidence type="ECO:0000256" key="9">
    <source>
        <dbReference type="ARBA" id="ARBA00022588"/>
    </source>
</evidence>
<evidence type="ECO:0000259" key="25">
    <source>
        <dbReference type="PROSITE" id="PS51412"/>
    </source>
</evidence>
<dbReference type="GO" id="GO:0005579">
    <property type="term" value="C:membrane attack complex"/>
    <property type="evidence" value="ECO:0007669"/>
    <property type="project" value="UniProtKB-KW"/>
</dbReference>
<comment type="function">
    <text evidence="20">Pore-forming component of the membrane attack complex (MAC), a multiprotein complex activated by the complement cascade, which inserts into a target cell membrane and forms a pore, leading to target cell membrane rupture and cell lysis. The MAC is initiated by proteolytic cleavage of C5 into complement C5b in response to the classical, alternative, lectin and GZMK complement pathways. The complement pathways consist in a cascade of proteins that leads to phagocytosis and breakdown of pathogens and signaling that strengthens the adaptive immune system. Constitutes the pore-forming subunit of the MAC complex: during MAC assembly, C9 associates with the C5b8 intermediate complex, and polymerizes to complete the pore.</text>
</comment>
<sequence length="574" mass="63933">MMSQNAFQLSVYGLFFTLTIFGQAMGNPLPDPEKVDCQYVRWSQWTTCDSCHNQRSRTRGITAFGQFEGQPCAGSLGEKEACSAQEACVNPPAPNCSISEFQCESGTCIKKNLECNYDIDCEDQSDEDCEGPPRKPCRSRELDTNRHGRSAGYGINILGSSPAQNPFYNEYFHGFCTQMWDPTQQAQIRLPWNVAVLNYETNVEETVTNEVYSNSDSLVNEVLKENSHNIDGGLSFKFGSVGGGIEVGHETSDIVREVRGTTTTKSQRFVRVKGRVQFASFRMRPRSLRVADEFLNEVRFLPLQYEKKAYFDFMEIYGTHYTRYGKFGGEYQLVYVLNNEVITKKYVNEETLKKCLTVGANLDAAGIVSANIKNKDCDSVTTKKEGDNTQEAMVDKAHVFVKGGDIAAAAAMRTTVQKEGTMDADVYRQWAQSIINNPALIHSEPEPIYTVIPLDMPDASTRVAHLKRAIADYVAEYNMCKCQPCQNGGTVALVDGLCLCLCPHMFDGLACQNFKPEGAHINLPRPRVAQLGNWGCWSSWSACLHDRHRLRSRTCTEGLHGAGCSGSAQGREEC</sequence>
<evidence type="ECO:0000256" key="24">
    <source>
        <dbReference type="SAM" id="SignalP"/>
    </source>
</evidence>
<evidence type="ECO:0000256" key="22">
    <source>
        <dbReference type="PROSITE-ProRule" id="PRU00124"/>
    </source>
</evidence>
<keyword evidence="17" id="KW-0179">Complement alternate pathway</keyword>
<keyword evidence="10" id="KW-0812">Transmembrane</keyword>
<keyword evidence="9" id="KW-0399">Innate immunity</keyword>
<evidence type="ECO:0000256" key="12">
    <source>
        <dbReference type="ARBA" id="ARBA00022859"/>
    </source>
</evidence>
<comment type="caution">
    <text evidence="22">Lacks conserved residue(s) required for the propagation of feature annotation.</text>
</comment>
<dbReference type="InterPro" id="IPR020864">
    <property type="entry name" value="MACPF"/>
</dbReference>
<evidence type="ECO:0000256" key="3">
    <source>
        <dbReference type="ARBA" id="ARBA00009214"/>
    </source>
</evidence>
<evidence type="ECO:0000256" key="10">
    <source>
        <dbReference type="ARBA" id="ARBA00022692"/>
    </source>
</evidence>
<evidence type="ECO:0000256" key="14">
    <source>
        <dbReference type="ARBA" id="ARBA00023058"/>
    </source>
</evidence>
<keyword evidence="16 22" id="KW-1015">Disulfide bond</keyword>
<keyword evidence="12" id="KW-0391">Immunity</keyword>
<name>A0A8C4Z8Q3_GADMO</name>
<dbReference type="InterPro" id="IPR002172">
    <property type="entry name" value="LDrepeatLR_classA_rpt"/>
</dbReference>
<evidence type="ECO:0000256" key="11">
    <source>
        <dbReference type="ARBA" id="ARBA00022852"/>
    </source>
</evidence>
<feature type="chain" id="PRO_5045899745" description="Complement component C9" evidence="24">
    <location>
        <begin position="27"/>
        <end position="574"/>
    </location>
</feature>
<dbReference type="CDD" id="cd00112">
    <property type="entry name" value="LDLa"/>
    <property type="match status" value="1"/>
</dbReference>
<keyword evidence="14" id="KW-0473">Membrane attack complex</keyword>
<keyword evidence="19" id="KW-1053">Target membrane</keyword>
<keyword evidence="24" id="KW-0732">Signal</keyword>
<comment type="subcellular location">
    <subcellularLocation>
        <location evidence="2">Secreted</location>
    </subcellularLocation>
    <subcellularLocation>
        <location evidence="1">Target cell membrane</location>
        <topology evidence="1">Multi-pass membrane protein</topology>
    </subcellularLocation>
</comment>
<dbReference type="InterPro" id="IPR009030">
    <property type="entry name" value="Growth_fac_rcpt_cys_sf"/>
</dbReference>
<evidence type="ECO:0000256" key="21">
    <source>
        <dbReference type="ARBA" id="ARBA00093512"/>
    </source>
</evidence>
<evidence type="ECO:0000256" key="4">
    <source>
        <dbReference type="ARBA" id="ARBA00018261"/>
    </source>
</evidence>
<keyword evidence="8" id="KW-1052">Target cell membrane</keyword>
<evidence type="ECO:0000256" key="23">
    <source>
        <dbReference type="SAM" id="MobiDB-lite"/>
    </source>
</evidence>
<accession>A0A8C4Z8Q3</accession>
<evidence type="ECO:0000313" key="27">
    <source>
        <dbReference type="Proteomes" id="UP000694546"/>
    </source>
</evidence>
<feature type="disulfide bond" evidence="22">
    <location>
        <begin position="103"/>
        <end position="121"/>
    </location>
</feature>
<dbReference type="Pfam" id="PF00090">
    <property type="entry name" value="TSP_1"/>
    <property type="match status" value="1"/>
</dbReference>
<dbReference type="GO" id="GO:0005576">
    <property type="term" value="C:extracellular region"/>
    <property type="evidence" value="ECO:0007669"/>
    <property type="project" value="UniProtKB-SubCell"/>
</dbReference>
<keyword evidence="13" id="KW-0180">Complement pathway</keyword>
<dbReference type="SMART" id="SM00457">
    <property type="entry name" value="MACPF"/>
    <property type="match status" value="1"/>
</dbReference>
<feature type="region of interest" description="Disordered" evidence="23">
    <location>
        <begin position="124"/>
        <end position="143"/>
    </location>
</feature>
<protein>
    <recommendedName>
        <fullName evidence="4">Complement component C9</fullName>
    </recommendedName>
</protein>
<evidence type="ECO:0000256" key="2">
    <source>
        <dbReference type="ARBA" id="ARBA00004613"/>
    </source>
</evidence>
<feature type="signal peptide" evidence="24">
    <location>
        <begin position="1"/>
        <end position="26"/>
    </location>
</feature>
<dbReference type="AlphaFoldDB" id="A0A8C4Z8Q3"/>
<dbReference type="PANTHER" id="PTHR45742">
    <property type="entry name" value="COMPLEMENT COMPONENT C6"/>
    <property type="match status" value="1"/>
</dbReference>
<dbReference type="InterPro" id="IPR036055">
    <property type="entry name" value="LDL_receptor-like_sf"/>
</dbReference>
<evidence type="ECO:0000256" key="19">
    <source>
        <dbReference type="ARBA" id="ARBA00023298"/>
    </source>
</evidence>
<dbReference type="GO" id="GO:0006958">
    <property type="term" value="P:complement activation, classical pathway"/>
    <property type="evidence" value="ECO:0007669"/>
    <property type="project" value="UniProtKB-KW"/>
</dbReference>
<dbReference type="Gene3D" id="2.20.100.10">
    <property type="entry name" value="Thrombospondin type-1 (TSP1) repeat"/>
    <property type="match status" value="1"/>
</dbReference>
<dbReference type="InterPro" id="IPR036383">
    <property type="entry name" value="TSP1_rpt_sf"/>
</dbReference>
<dbReference type="InterPro" id="IPR001862">
    <property type="entry name" value="MAC_perforin"/>
</dbReference>
<keyword evidence="5" id="KW-1134">Transmembrane beta strand</keyword>
<keyword evidence="6" id="KW-0964">Secreted</keyword>
<evidence type="ECO:0000256" key="6">
    <source>
        <dbReference type="ARBA" id="ARBA00022525"/>
    </source>
</evidence>
<dbReference type="Pfam" id="PF01823">
    <property type="entry name" value="MACPF"/>
    <property type="match status" value="1"/>
</dbReference>
<evidence type="ECO:0000256" key="1">
    <source>
        <dbReference type="ARBA" id="ARBA00004276"/>
    </source>
</evidence>
<proteinExistence type="inferred from homology"/>
<dbReference type="GeneTree" id="ENSGT00940000159777"/>
<dbReference type="GO" id="GO:0006957">
    <property type="term" value="P:complement activation, alternative pathway"/>
    <property type="evidence" value="ECO:0007669"/>
    <property type="project" value="UniProtKB-KW"/>
</dbReference>
<evidence type="ECO:0000256" key="5">
    <source>
        <dbReference type="ARBA" id="ARBA00022452"/>
    </source>
</evidence>
<dbReference type="Ensembl" id="ENSGMOT00000008917.2">
    <property type="protein sequence ID" value="ENSGMOP00000008674.2"/>
    <property type="gene ID" value="ENSGMOG00000008102.2"/>
</dbReference>
<dbReference type="GO" id="GO:0031640">
    <property type="term" value="P:killing of cells of another organism"/>
    <property type="evidence" value="ECO:0007669"/>
    <property type="project" value="UniProtKB-KW"/>
</dbReference>
<dbReference type="Gene3D" id="4.10.400.10">
    <property type="entry name" value="Low-density Lipoprotein Receptor"/>
    <property type="match status" value="1"/>
</dbReference>
<dbReference type="Pfam" id="PF00057">
    <property type="entry name" value="Ldl_recept_a"/>
    <property type="match status" value="1"/>
</dbReference>
<dbReference type="PRINTS" id="PR00764">
    <property type="entry name" value="COMPLEMENTC9"/>
</dbReference>
<dbReference type="GO" id="GO:0044218">
    <property type="term" value="C:other organism cell membrane"/>
    <property type="evidence" value="ECO:0007669"/>
    <property type="project" value="UniProtKB-KW"/>
</dbReference>
<feature type="disulfide bond" evidence="22">
    <location>
        <begin position="96"/>
        <end position="108"/>
    </location>
</feature>
<organism evidence="26 27">
    <name type="scientific">Gadus morhua</name>
    <name type="common">Atlantic cod</name>
    <dbReference type="NCBI Taxonomy" id="8049"/>
    <lineage>
        <taxon>Eukaryota</taxon>
        <taxon>Metazoa</taxon>
        <taxon>Chordata</taxon>
        <taxon>Craniata</taxon>
        <taxon>Vertebrata</taxon>
        <taxon>Euteleostomi</taxon>
        <taxon>Actinopterygii</taxon>
        <taxon>Neopterygii</taxon>
        <taxon>Teleostei</taxon>
        <taxon>Neoteleostei</taxon>
        <taxon>Acanthomorphata</taxon>
        <taxon>Zeiogadaria</taxon>
        <taxon>Gadariae</taxon>
        <taxon>Gadiformes</taxon>
        <taxon>Gadoidei</taxon>
        <taxon>Gadidae</taxon>
        <taxon>Gadus</taxon>
    </lineage>
</organism>
<evidence type="ECO:0000256" key="18">
    <source>
        <dbReference type="ARBA" id="ARBA00023180"/>
    </source>
</evidence>
<keyword evidence="18" id="KW-0325">Glycoprotein</keyword>
<comment type="subunit">
    <text evidence="21">Homooligomer; about 20 C9 chains oligomerize to give rise to a huge beta-barrel that forms a 100 Angstrom diameter pore in target membranes. Component of the membrane attack complex (MAC), composed of complement C5b, C6, C7, C8A, C8B, C8G and multiple copies of the pore-forming subunit C9.</text>
</comment>
<evidence type="ECO:0000256" key="13">
    <source>
        <dbReference type="ARBA" id="ARBA00022875"/>
    </source>
</evidence>
<dbReference type="PROSITE" id="PS00279">
    <property type="entry name" value="MACPF_1"/>
    <property type="match status" value="1"/>
</dbReference>
<dbReference type="SUPFAM" id="SSF57184">
    <property type="entry name" value="Growth factor receptor domain"/>
    <property type="match status" value="1"/>
</dbReference>
<evidence type="ECO:0000256" key="16">
    <source>
        <dbReference type="ARBA" id="ARBA00023157"/>
    </source>
</evidence>
<feature type="domain" description="MACPF" evidence="25">
    <location>
        <begin position="133"/>
        <end position="481"/>
    </location>
</feature>
<dbReference type="PROSITE" id="PS01209">
    <property type="entry name" value="LDLRA_1"/>
    <property type="match status" value="1"/>
</dbReference>
<dbReference type="PROSITE" id="PS50068">
    <property type="entry name" value="LDLRA_2"/>
    <property type="match status" value="1"/>
</dbReference>
<keyword evidence="15" id="KW-0472">Membrane</keyword>
<dbReference type="PANTHER" id="PTHR45742:SF3">
    <property type="entry name" value="COMPLEMENT COMPONENT C9"/>
    <property type="match status" value="1"/>
</dbReference>
<dbReference type="SMART" id="SM00192">
    <property type="entry name" value="LDLa"/>
    <property type="match status" value="1"/>
</dbReference>
<dbReference type="InterPro" id="IPR020863">
    <property type="entry name" value="MACPF_CS"/>
</dbReference>
<evidence type="ECO:0000256" key="17">
    <source>
        <dbReference type="ARBA" id="ARBA00023162"/>
    </source>
</evidence>
<evidence type="ECO:0000256" key="15">
    <source>
        <dbReference type="ARBA" id="ARBA00023136"/>
    </source>
</evidence>
<dbReference type="InterPro" id="IPR023415">
    <property type="entry name" value="LDLR_class-A_CS"/>
</dbReference>
<dbReference type="SUPFAM" id="SSF57424">
    <property type="entry name" value="LDL receptor-like module"/>
    <property type="match status" value="1"/>
</dbReference>
<dbReference type="OMA" id="FSVRKCH"/>
<keyword evidence="11" id="KW-0204">Cytolysis</keyword>
<evidence type="ECO:0000256" key="7">
    <source>
        <dbReference type="ARBA" id="ARBA00022536"/>
    </source>
</evidence>